<keyword evidence="2" id="KW-1185">Reference proteome</keyword>
<dbReference type="EMBL" id="KY630187">
    <property type="protein sequence ID" value="AQW88695.1"/>
    <property type="molecule type" value="Genomic_DNA"/>
</dbReference>
<dbReference type="Proteomes" id="UP000221837">
    <property type="component" value="Genome"/>
</dbReference>
<evidence type="ECO:0000313" key="2">
    <source>
        <dbReference type="Proteomes" id="UP000221837"/>
    </source>
</evidence>
<sequence length="78" mass="9462">MSKNFTKQETFYINNRFLKTLAIKLLRQKPETRSEQDREDFWYVFHKLNPGYLGRDLTLRARVESFVLYSSIRVEVND</sequence>
<organism evidence="1 2">
    <name type="scientific">Serratia phage BF</name>
    <dbReference type="NCBI Taxonomy" id="1962671"/>
    <lineage>
        <taxon>Viruses</taxon>
        <taxon>Duplodnaviria</taxon>
        <taxon>Heunggongvirae</taxon>
        <taxon>Uroviricota</taxon>
        <taxon>Caudoviricetes</taxon>
        <taxon>Eneladusvirus</taxon>
        <taxon>Eneladusvirus BF</taxon>
    </lineage>
</organism>
<accession>A0A1S6UAD1</accession>
<protein>
    <submittedName>
        <fullName evidence="1">Uncharacterized protein</fullName>
    </submittedName>
</protein>
<gene>
    <name evidence="1" type="ORF">BF_0170</name>
</gene>
<reference evidence="1" key="1">
    <citation type="submission" date="2017-02" db="EMBL/GenBank/DDBJ databases">
        <title>Genome sequence of Serratia marcescens phage BF.</title>
        <authorList>
            <person name="Casey E."/>
            <person name="Fitzgerald B."/>
            <person name="Mahony J."/>
            <person name="Lugli G."/>
            <person name="Ventura M."/>
            <person name="van Sinderen D."/>
        </authorList>
    </citation>
    <scope>NUCLEOTIDE SEQUENCE [LARGE SCALE GENOMIC DNA]</scope>
</reference>
<evidence type="ECO:0000313" key="1">
    <source>
        <dbReference type="EMBL" id="AQW88695.1"/>
    </source>
</evidence>
<proteinExistence type="predicted"/>
<name>A0A1S6UAD1_9CAUD</name>